<evidence type="ECO:0000256" key="1">
    <source>
        <dbReference type="ARBA" id="ARBA00004496"/>
    </source>
</evidence>
<evidence type="ECO:0000256" key="4">
    <source>
        <dbReference type="ARBA" id="ARBA00022490"/>
    </source>
</evidence>
<keyword evidence="8" id="KW-0949">S-adenosyl-L-methionine</keyword>
<proteinExistence type="inferred from homology"/>
<dbReference type="VEuPathDB" id="CryptoDB:CMU_007740"/>
<dbReference type="AlphaFoldDB" id="B6ADJ3"/>
<keyword evidence="13" id="KW-1185">Reference proteome</keyword>
<evidence type="ECO:0000313" key="12">
    <source>
        <dbReference type="EMBL" id="EEA06284.1"/>
    </source>
</evidence>
<dbReference type="GO" id="GO:0070475">
    <property type="term" value="P:rRNA base methylation"/>
    <property type="evidence" value="ECO:0007669"/>
    <property type="project" value="TreeGrafter"/>
</dbReference>
<dbReference type="GeneID" id="6995789"/>
<name>B6ADJ3_CRYMR</name>
<dbReference type="GO" id="GO:0005737">
    <property type="term" value="C:cytoplasm"/>
    <property type="evidence" value="ECO:0007669"/>
    <property type="project" value="UniProtKB-SubCell"/>
</dbReference>
<evidence type="ECO:0000256" key="10">
    <source>
        <dbReference type="ARBA" id="ARBA00047944"/>
    </source>
</evidence>
<feature type="domain" description="Ribosomal RNA small subunit methyltransferase E methyltransferase" evidence="11">
    <location>
        <begin position="155"/>
        <end position="319"/>
    </location>
</feature>
<dbReference type="EC" id="2.1.1.193" evidence="3"/>
<accession>B6ADJ3</accession>
<dbReference type="PANTHER" id="PTHR30027:SF3">
    <property type="entry name" value="16S RRNA (URACIL(1498)-N(3))-METHYLTRANSFERASE"/>
    <property type="match status" value="1"/>
</dbReference>
<dbReference type="Gene3D" id="3.40.1280.10">
    <property type="match status" value="1"/>
</dbReference>
<evidence type="ECO:0000256" key="2">
    <source>
        <dbReference type="ARBA" id="ARBA00005528"/>
    </source>
</evidence>
<comment type="similarity">
    <text evidence="2">Belongs to the RNA methyltransferase RsmE family.</text>
</comment>
<dbReference type="InterPro" id="IPR006700">
    <property type="entry name" value="RsmE"/>
</dbReference>
<dbReference type="SUPFAM" id="SSF75217">
    <property type="entry name" value="alpha/beta knot"/>
    <property type="match status" value="1"/>
</dbReference>
<evidence type="ECO:0000259" key="11">
    <source>
        <dbReference type="Pfam" id="PF04452"/>
    </source>
</evidence>
<comment type="catalytic activity">
    <reaction evidence="10">
        <text>uridine(1498) in 16S rRNA + S-adenosyl-L-methionine = N(3)-methyluridine(1498) in 16S rRNA + S-adenosyl-L-homocysteine + H(+)</text>
        <dbReference type="Rhea" id="RHEA:42920"/>
        <dbReference type="Rhea" id="RHEA-COMP:10283"/>
        <dbReference type="Rhea" id="RHEA-COMP:10284"/>
        <dbReference type="ChEBI" id="CHEBI:15378"/>
        <dbReference type="ChEBI" id="CHEBI:57856"/>
        <dbReference type="ChEBI" id="CHEBI:59789"/>
        <dbReference type="ChEBI" id="CHEBI:65315"/>
        <dbReference type="ChEBI" id="CHEBI:74502"/>
        <dbReference type="EC" id="2.1.1.193"/>
    </reaction>
</comment>
<dbReference type="InterPro" id="IPR029028">
    <property type="entry name" value="Alpha/beta_knot_MTases"/>
</dbReference>
<dbReference type="OrthoDB" id="2021042at2759"/>
<sequence>MNLIIINPEDINEDMEVLLSKRQSSHCVIVLGVSLGSKVFVGVKNSGRGTATVIKVSEEFCNNTSTNRKLTEVNKYSKEFNYKDNDDKTEIFMVTDEIIYRDNVSAKDNYLNKPIMKPKRRNIFQINSNKHISYSVVVRLDSPFHKDEYTGDFPVIDLLVALPRPKVFDKVLQYAASIGVGRIIFVCTNKSEKSYLNSSKLHRESIHHSIQLGLEQACNTLFPEVYLYASWNSCLKYLRDDFLDKNTMLGIIADNKSSTIISDVGLQRHTGSAIIAVGPEGGWSQSEIGDLIGLGFKSCSIGSRVLKVEAAMIALCSQVELLLRDKTIRNGIESASRSSCWPKFQNKPGNLRWFPHCYLFSLFINSFFRTFNIANSQ</sequence>
<dbReference type="CDD" id="cd18084">
    <property type="entry name" value="RsmE-like"/>
    <property type="match status" value="1"/>
</dbReference>
<evidence type="ECO:0000256" key="6">
    <source>
        <dbReference type="ARBA" id="ARBA00022603"/>
    </source>
</evidence>
<comment type="function">
    <text evidence="9">Specifically methylates the N3 position of the uracil ring of uridine 1498 (m3U1498) in 16S rRNA. Acts on the fully assembled 30S ribosomal subunit.</text>
</comment>
<keyword evidence="7" id="KW-0808">Transferase</keyword>
<evidence type="ECO:0000256" key="3">
    <source>
        <dbReference type="ARBA" id="ARBA00012328"/>
    </source>
</evidence>
<dbReference type="eggNOG" id="ENOG502S5QK">
    <property type="taxonomic scope" value="Eukaryota"/>
</dbReference>
<dbReference type="STRING" id="441375.B6ADJ3"/>
<evidence type="ECO:0000313" key="13">
    <source>
        <dbReference type="Proteomes" id="UP000001460"/>
    </source>
</evidence>
<evidence type="ECO:0000256" key="8">
    <source>
        <dbReference type="ARBA" id="ARBA00022691"/>
    </source>
</evidence>
<reference evidence="12" key="1">
    <citation type="submission" date="2008-06" db="EMBL/GenBank/DDBJ databases">
        <authorList>
            <person name="Lorenzi H."/>
            <person name="Inman J."/>
            <person name="Miller J."/>
            <person name="Schobel S."/>
            <person name="Amedeo P."/>
            <person name="Caler E.V."/>
            <person name="da Silva J."/>
        </authorList>
    </citation>
    <scope>NUCLEOTIDE SEQUENCE [LARGE SCALE GENOMIC DNA]</scope>
    <source>
        <strain evidence="12">RN66</strain>
    </source>
</reference>
<dbReference type="GO" id="GO:0070042">
    <property type="term" value="F:rRNA (uridine-N3-)-methyltransferase activity"/>
    <property type="evidence" value="ECO:0007669"/>
    <property type="project" value="TreeGrafter"/>
</dbReference>
<dbReference type="Pfam" id="PF04452">
    <property type="entry name" value="Methyltrans_RNA"/>
    <property type="match status" value="1"/>
</dbReference>
<protein>
    <recommendedName>
        <fullName evidence="3">16S rRNA (uracil(1498)-N(3))-methyltransferase</fullName>
        <ecNumber evidence="3">2.1.1.193</ecNumber>
    </recommendedName>
</protein>
<dbReference type="RefSeq" id="XP_002140633.1">
    <property type="nucleotide sequence ID" value="XM_002140597.1"/>
</dbReference>
<dbReference type="EMBL" id="DS989729">
    <property type="protein sequence ID" value="EEA06284.1"/>
    <property type="molecule type" value="Genomic_DNA"/>
</dbReference>
<gene>
    <name evidence="12" type="ORF">CMU_007740</name>
</gene>
<dbReference type="PANTHER" id="PTHR30027">
    <property type="entry name" value="RIBOSOMAL RNA SMALL SUBUNIT METHYLTRANSFERASE E"/>
    <property type="match status" value="1"/>
</dbReference>
<dbReference type="InterPro" id="IPR029026">
    <property type="entry name" value="tRNA_m1G_MTases_N"/>
</dbReference>
<dbReference type="InterPro" id="IPR046886">
    <property type="entry name" value="RsmE_MTase_dom"/>
</dbReference>
<dbReference type="NCBIfam" id="TIGR00046">
    <property type="entry name" value="RsmE family RNA methyltransferase"/>
    <property type="match status" value="1"/>
</dbReference>
<evidence type="ECO:0000256" key="5">
    <source>
        <dbReference type="ARBA" id="ARBA00022552"/>
    </source>
</evidence>
<keyword evidence="6 12" id="KW-0489">Methyltransferase</keyword>
<organism evidence="12 13">
    <name type="scientific">Cryptosporidium muris (strain RN66)</name>
    <dbReference type="NCBI Taxonomy" id="441375"/>
    <lineage>
        <taxon>Eukaryota</taxon>
        <taxon>Sar</taxon>
        <taxon>Alveolata</taxon>
        <taxon>Apicomplexa</taxon>
        <taxon>Conoidasida</taxon>
        <taxon>Coccidia</taxon>
        <taxon>Eucoccidiorida</taxon>
        <taxon>Eimeriorina</taxon>
        <taxon>Cryptosporidiidae</taxon>
        <taxon>Cryptosporidium</taxon>
    </lineage>
</organism>
<evidence type="ECO:0000256" key="9">
    <source>
        <dbReference type="ARBA" id="ARBA00025699"/>
    </source>
</evidence>
<keyword evidence="4" id="KW-0963">Cytoplasm</keyword>
<keyword evidence="5" id="KW-0698">rRNA processing</keyword>
<comment type="subcellular location">
    <subcellularLocation>
        <location evidence="1">Cytoplasm</location>
    </subcellularLocation>
</comment>
<evidence type="ECO:0000256" key="7">
    <source>
        <dbReference type="ARBA" id="ARBA00022679"/>
    </source>
</evidence>
<dbReference type="Proteomes" id="UP000001460">
    <property type="component" value="Unassembled WGS sequence"/>
</dbReference>